<evidence type="ECO:0000313" key="2">
    <source>
        <dbReference type="Proteomes" id="UP001234297"/>
    </source>
</evidence>
<keyword evidence="2" id="KW-1185">Reference proteome</keyword>
<organism evidence="1 2">
    <name type="scientific">Persea americana</name>
    <name type="common">Avocado</name>
    <dbReference type="NCBI Taxonomy" id="3435"/>
    <lineage>
        <taxon>Eukaryota</taxon>
        <taxon>Viridiplantae</taxon>
        <taxon>Streptophyta</taxon>
        <taxon>Embryophyta</taxon>
        <taxon>Tracheophyta</taxon>
        <taxon>Spermatophyta</taxon>
        <taxon>Magnoliopsida</taxon>
        <taxon>Magnoliidae</taxon>
        <taxon>Laurales</taxon>
        <taxon>Lauraceae</taxon>
        <taxon>Persea</taxon>
    </lineage>
</organism>
<sequence>MSSASEQDYEYDSSDSDENQCSDDNEEEEEVEEEEEEEEGVDDDEEEEDEDEEEGHENEEGDESAQSSEGMSEERGKKYVVYEGRKPGIYDSWPECKQQVDGFSRNRHKSFKRPDEAERSFEKFQAEFKGQSMSKFSERKNVVKNERFYHK</sequence>
<accession>A0ACC2MHB7</accession>
<name>A0ACC2MHB7_PERAE</name>
<dbReference type="Proteomes" id="UP001234297">
    <property type="component" value="Chromosome 2"/>
</dbReference>
<gene>
    <name evidence="1" type="ORF">MRB53_006737</name>
</gene>
<comment type="caution">
    <text evidence="1">The sequence shown here is derived from an EMBL/GenBank/DDBJ whole genome shotgun (WGS) entry which is preliminary data.</text>
</comment>
<protein>
    <submittedName>
        <fullName evidence="1">Uncharacterized protein</fullName>
    </submittedName>
</protein>
<evidence type="ECO:0000313" key="1">
    <source>
        <dbReference type="EMBL" id="KAJ8644989.1"/>
    </source>
</evidence>
<dbReference type="EMBL" id="CM056810">
    <property type="protein sequence ID" value="KAJ8644989.1"/>
    <property type="molecule type" value="Genomic_DNA"/>
</dbReference>
<reference evidence="1 2" key="1">
    <citation type="journal article" date="2022" name="Hortic Res">
        <title>A haplotype resolved chromosomal level avocado genome allows analysis of novel avocado genes.</title>
        <authorList>
            <person name="Nath O."/>
            <person name="Fletcher S.J."/>
            <person name="Hayward A."/>
            <person name="Shaw L.M."/>
            <person name="Masouleh A.K."/>
            <person name="Furtado A."/>
            <person name="Henry R.J."/>
            <person name="Mitter N."/>
        </authorList>
    </citation>
    <scope>NUCLEOTIDE SEQUENCE [LARGE SCALE GENOMIC DNA]</scope>
    <source>
        <strain evidence="2">cv. Hass</strain>
    </source>
</reference>
<proteinExistence type="predicted"/>